<feature type="region of interest" description="Disordered" evidence="2">
    <location>
        <begin position="210"/>
        <end position="229"/>
    </location>
</feature>
<reference evidence="5" key="1">
    <citation type="submission" date="2021-01" db="EMBL/GenBank/DDBJ databases">
        <title>Whole genome shotgun sequence of Verrucosispora sediminis NBRC 107745.</title>
        <authorList>
            <person name="Komaki H."/>
            <person name="Tamura T."/>
        </authorList>
    </citation>
    <scope>NUCLEOTIDE SEQUENCE</scope>
    <source>
        <strain evidence="5">NBRC 107745</strain>
    </source>
</reference>
<dbReference type="Proteomes" id="UP000607311">
    <property type="component" value="Unassembled WGS sequence"/>
</dbReference>
<evidence type="ECO:0000313" key="6">
    <source>
        <dbReference type="Proteomes" id="UP000607311"/>
    </source>
</evidence>
<dbReference type="EMBL" id="BOPD01000009">
    <property type="protein sequence ID" value="GIJ32514.1"/>
    <property type="molecule type" value="Genomic_DNA"/>
</dbReference>
<dbReference type="InterPro" id="IPR058593">
    <property type="entry name" value="ARB_07466-like_C"/>
</dbReference>
<keyword evidence="6" id="KW-1185">Reference proteome</keyword>
<comment type="caution">
    <text evidence="5">The sequence shown here is derived from an EMBL/GenBank/DDBJ whole genome shotgun (WGS) entry which is preliminary data.</text>
</comment>
<evidence type="ECO:0000313" key="5">
    <source>
        <dbReference type="EMBL" id="GIJ32514.1"/>
    </source>
</evidence>
<dbReference type="Pfam" id="PF26571">
    <property type="entry name" value="VldE"/>
    <property type="match status" value="1"/>
</dbReference>
<proteinExistence type="predicted"/>
<keyword evidence="3" id="KW-0732">Signal</keyword>
<feature type="domain" description="ARB-07466-like C-terminal" evidence="4">
    <location>
        <begin position="231"/>
        <end position="339"/>
    </location>
</feature>
<feature type="signal peptide" evidence="3">
    <location>
        <begin position="1"/>
        <end position="35"/>
    </location>
</feature>
<dbReference type="Gene3D" id="6.10.250.3150">
    <property type="match status" value="1"/>
</dbReference>
<gene>
    <name evidence="5" type="ORF">Vse01_16620</name>
</gene>
<dbReference type="AlphaFoldDB" id="A0A9W5UQ18"/>
<feature type="chain" id="PRO_5040958728" description="ARB-07466-like C-terminal domain-containing protein" evidence="3">
    <location>
        <begin position="36"/>
        <end position="343"/>
    </location>
</feature>
<evidence type="ECO:0000256" key="1">
    <source>
        <dbReference type="SAM" id="Coils"/>
    </source>
</evidence>
<evidence type="ECO:0000256" key="3">
    <source>
        <dbReference type="SAM" id="SignalP"/>
    </source>
</evidence>
<sequence>MEGKTVTAPLRRWLTPVVAVFAAFAVFAGPMPATAAPNDPKPAEHDDAPPMLNDLIEATTRDYSKAKAKLEKSKKRQLRLAVEVRAAQADLDALSPQVAQIATQSYRTGRVGAIAMLLQSSAPDSFINRASALDELNLVNDKKLGEVNAIKLRAEQAKLALDAEVREQKKLTNDMARKKSEAEKSLRLVGGVGLTGGLVDATSPVARIAPNRASDGGWKPESCSQNDPTTSGCITPRTLHMYKEVKRAGFNRFVGCFRPGDKFEHPKGRACDWSLQNSGFSPWHNNDTRIYGNNLAAFLVRNADRLGVYYVIWNRQIWFAATERWSSYSGPSNHTDHVHVSLL</sequence>
<keyword evidence="1" id="KW-0175">Coiled coil</keyword>
<name>A0A9W5UQ18_9ACTN</name>
<protein>
    <recommendedName>
        <fullName evidence="4">ARB-07466-like C-terminal domain-containing protein</fullName>
    </recommendedName>
</protein>
<organism evidence="5 6">
    <name type="scientific">Micromonospora sediminimaris</name>
    <dbReference type="NCBI Taxonomy" id="547162"/>
    <lineage>
        <taxon>Bacteria</taxon>
        <taxon>Bacillati</taxon>
        <taxon>Actinomycetota</taxon>
        <taxon>Actinomycetes</taxon>
        <taxon>Micromonosporales</taxon>
        <taxon>Micromonosporaceae</taxon>
        <taxon>Micromonospora</taxon>
    </lineage>
</organism>
<evidence type="ECO:0000259" key="4">
    <source>
        <dbReference type="Pfam" id="PF26571"/>
    </source>
</evidence>
<feature type="coiled-coil region" evidence="1">
    <location>
        <begin position="154"/>
        <end position="181"/>
    </location>
</feature>
<evidence type="ECO:0000256" key="2">
    <source>
        <dbReference type="SAM" id="MobiDB-lite"/>
    </source>
</evidence>
<accession>A0A9W5UQ18</accession>